<name>A0A8X7RKN4_BRACI</name>
<dbReference type="AlphaFoldDB" id="A0A8X7RKN4"/>
<sequence>MFRLNNFCLHQLAITFPVRILARTRHLQLHAAVSAPRLSPRSRDRRDFFFFVAPRPLEPELRRRRFFLFVRAGSRSRVAFVQRGSSGIAIGVVASVSAWPCRLFAAIGIELHCLGASTRPSFFVISRHRLLHHGISGPSHLRVVAVLFLAVVSSLSCSQPQPSTESPVLQSQVKARGAEMVEFGGFSTSGP</sequence>
<organism evidence="1 2">
    <name type="scientific">Brassica carinata</name>
    <name type="common">Ethiopian mustard</name>
    <name type="synonym">Abyssinian cabbage</name>
    <dbReference type="NCBI Taxonomy" id="52824"/>
    <lineage>
        <taxon>Eukaryota</taxon>
        <taxon>Viridiplantae</taxon>
        <taxon>Streptophyta</taxon>
        <taxon>Embryophyta</taxon>
        <taxon>Tracheophyta</taxon>
        <taxon>Spermatophyta</taxon>
        <taxon>Magnoliopsida</taxon>
        <taxon>eudicotyledons</taxon>
        <taxon>Gunneridae</taxon>
        <taxon>Pentapetalae</taxon>
        <taxon>rosids</taxon>
        <taxon>malvids</taxon>
        <taxon>Brassicales</taxon>
        <taxon>Brassicaceae</taxon>
        <taxon>Brassiceae</taxon>
        <taxon>Brassica</taxon>
    </lineage>
</organism>
<dbReference type="Proteomes" id="UP000886595">
    <property type="component" value="Unassembled WGS sequence"/>
</dbReference>
<reference evidence="1 2" key="1">
    <citation type="submission" date="2020-02" db="EMBL/GenBank/DDBJ databases">
        <authorList>
            <person name="Ma Q."/>
            <person name="Huang Y."/>
            <person name="Song X."/>
            <person name="Pei D."/>
        </authorList>
    </citation>
    <scope>NUCLEOTIDE SEQUENCE [LARGE SCALE GENOMIC DNA]</scope>
    <source>
        <strain evidence="1">Sxm20200214</strain>
        <tissue evidence="1">Leaf</tissue>
    </source>
</reference>
<comment type="caution">
    <text evidence="1">The sequence shown here is derived from an EMBL/GenBank/DDBJ whole genome shotgun (WGS) entry which is preliminary data.</text>
</comment>
<evidence type="ECO:0000313" key="2">
    <source>
        <dbReference type="Proteomes" id="UP000886595"/>
    </source>
</evidence>
<dbReference type="EMBL" id="JAAMPC010000010">
    <property type="protein sequence ID" value="KAG2289732.1"/>
    <property type="molecule type" value="Genomic_DNA"/>
</dbReference>
<gene>
    <name evidence="1" type="ORF">Bca52824_049336</name>
</gene>
<proteinExistence type="predicted"/>
<protein>
    <submittedName>
        <fullName evidence="1">Uncharacterized protein</fullName>
    </submittedName>
</protein>
<evidence type="ECO:0000313" key="1">
    <source>
        <dbReference type="EMBL" id="KAG2289732.1"/>
    </source>
</evidence>
<accession>A0A8X7RKN4</accession>
<keyword evidence="2" id="KW-1185">Reference proteome</keyword>